<feature type="transmembrane region" description="Helical" evidence="1">
    <location>
        <begin position="39"/>
        <end position="63"/>
    </location>
</feature>
<proteinExistence type="predicted"/>
<feature type="transmembrane region" description="Helical" evidence="1">
    <location>
        <begin position="100"/>
        <end position="118"/>
    </location>
</feature>
<feature type="transmembrane region" description="Helical" evidence="1">
    <location>
        <begin position="69"/>
        <end position="88"/>
    </location>
</feature>
<evidence type="ECO:0000313" key="2">
    <source>
        <dbReference type="EMBL" id="BBH92890.1"/>
    </source>
</evidence>
<accession>A0A455SYX1</accession>
<keyword evidence="1" id="KW-0812">Transmembrane</keyword>
<dbReference type="AlphaFoldDB" id="A0A455SYX1"/>
<feature type="transmembrane region" description="Helical" evidence="1">
    <location>
        <begin position="124"/>
        <end position="145"/>
    </location>
</feature>
<reference evidence="2" key="1">
    <citation type="submission" date="2018-12" db="EMBL/GenBank/DDBJ databases">
        <title>Novel natural products biosynthetic potential of the class Ktedonobacteria.</title>
        <authorList>
            <person name="Zheng Y."/>
            <person name="Saitou A."/>
            <person name="Wang C.M."/>
            <person name="Toyoda A."/>
            <person name="Minakuchi Y."/>
            <person name="Sekiguchi Y."/>
            <person name="Ueda K."/>
            <person name="Takano H."/>
            <person name="Sakai Y."/>
            <person name="Yokota A."/>
            <person name="Yabe S."/>
        </authorList>
    </citation>
    <scope>NUCLEOTIDE SEQUENCE</scope>
    <source>
        <strain evidence="2">A3-2</strain>
    </source>
</reference>
<protein>
    <submittedName>
        <fullName evidence="2">Uncharacterized protein</fullName>
    </submittedName>
</protein>
<feature type="transmembrane region" description="Helical" evidence="1">
    <location>
        <begin position="157"/>
        <end position="179"/>
    </location>
</feature>
<gene>
    <name evidence="2" type="ORF">KTA_10890</name>
</gene>
<sequence length="208" mass="22917">MGLSWMPIVLAIILITITLFVTVRVVIAYPQVRSTRLLMLGISMGMIALTGLADLLSMLVTSVTLNTDWFLYLGQACAYLFILLSLLSNSDQYLNALLRLQIMCSLAALCIGLLSPILPDLPNVWLRATLSGSRSLLCLGIFYMYTTALLKKPTRFAFLMGTAFLFLGLGYLMIFQKYFFVNSLLIDNIGDGLRIIGLLAMLLAVLGS</sequence>
<feature type="transmembrane region" description="Helical" evidence="1">
    <location>
        <begin position="185"/>
        <end position="206"/>
    </location>
</feature>
<dbReference type="EMBL" id="AP019377">
    <property type="protein sequence ID" value="BBH92890.1"/>
    <property type="molecule type" value="Genomic_DNA"/>
</dbReference>
<keyword evidence="1" id="KW-0472">Membrane</keyword>
<keyword evidence="1" id="KW-1133">Transmembrane helix</keyword>
<name>A0A455SYX1_9CHLR</name>
<evidence type="ECO:0000256" key="1">
    <source>
        <dbReference type="SAM" id="Phobius"/>
    </source>
</evidence>
<organism evidence="2">
    <name type="scientific">Thermogemmatispora argillosa</name>
    <dbReference type="NCBI Taxonomy" id="2045280"/>
    <lineage>
        <taxon>Bacteria</taxon>
        <taxon>Bacillati</taxon>
        <taxon>Chloroflexota</taxon>
        <taxon>Ktedonobacteria</taxon>
        <taxon>Thermogemmatisporales</taxon>
        <taxon>Thermogemmatisporaceae</taxon>
        <taxon>Thermogemmatispora</taxon>
    </lineage>
</organism>
<feature type="transmembrane region" description="Helical" evidence="1">
    <location>
        <begin position="6"/>
        <end position="27"/>
    </location>
</feature>